<feature type="transmembrane region" description="Helical" evidence="2">
    <location>
        <begin position="73"/>
        <end position="92"/>
    </location>
</feature>
<dbReference type="EMBL" id="JAFKCT010000018">
    <property type="protein sequence ID" value="MBN7813683.1"/>
    <property type="molecule type" value="Genomic_DNA"/>
</dbReference>
<sequence length="135" mass="15014">MRKLLKPSCIGFNILMLVTFLILGLFVGGMIESGKDHGLAGGAIVLGWGVLFGGLAFFVSFFVAYYLPVKTLVRLNWTLLILFLASCGYIYLEAQKKLDLQQEKDRQLQPAPTEPTAMRFQGYPTLESFQQTTTA</sequence>
<feature type="transmembrane region" description="Helical" evidence="2">
    <location>
        <begin position="43"/>
        <end position="67"/>
    </location>
</feature>
<evidence type="ECO:0000256" key="2">
    <source>
        <dbReference type="SAM" id="Phobius"/>
    </source>
</evidence>
<reference evidence="3 4" key="1">
    <citation type="submission" date="2021-03" db="EMBL/GenBank/DDBJ databases">
        <title>novel species isolated from a fishpond in China.</title>
        <authorList>
            <person name="Lu H."/>
            <person name="Cai Z."/>
        </authorList>
    </citation>
    <scope>NUCLEOTIDE SEQUENCE [LARGE SCALE GENOMIC DNA]</scope>
    <source>
        <strain evidence="3 4">H41</strain>
    </source>
</reference>
<feature type="region of interest" description="Disordered" evidence="1">
    <location>
        <begin position="103"/>
        <end position="135"/>
    </location>
</feature>
<proteinExistence type="predicted"/>
<keyword evidence="2" id="KW-0812">Transmembrane</keyword>
<gene>
    <name evidence="3" type="ORF">J0A68_22190</name>
</gene>
<feature type="transmembrane region" description="Helical" evidence="2">
    <location>
        <begin position="12"/>
        <end position="31"/>
    </location>
</feature>
<comment type="caution">
    <text evidence="3">The sequence shown here is derived from an EMBL/GenBank/DDBJ whole genome shotgun (WGS) entry which is preliminary data.</text>
</comment>
<keyword evidence="2" id="KW-0472">Membrane</keyword>
<accession>A0ABS3C994</accession>
<dbReference type="Proteomes" id="UP000664317">
    <property type="component" value="Unassembled WGS sequence"/>
</dbReference>
<dbReference type="RefSeq" id="WP_206580456.1">
    <property type="nucleotide sequence ID" value="NZ_JAFKCT010000018.1"/>
</dbReference>
<evidence type="ECO:0000313" key="4">
    <source>
        <dbReference type="Proteomes" id="UP000664317"/>
    </source>
</evidence>
<keyword evidence="4" id="KW-1185">Reference proteome</keyword>
<evidence type="ECO:0000313" key="3">
    <source>
        <dbReference type="EMBL" id="MBN7813683.1"/>
    </source>
</evidence>
<keyword evidence="2" id="KW-1133">Transmembrane helix</keyword>
<evidence type="ECO:0000256" key="1">
    <source>
        <dbReference type="SAM" id="MobiDB-lite"/>
    </source>
</evidence>
<protein>
    <submittedName>
        <fullName evidence="3">Uncharacterized protein</fullName>
    </submittedName>
</protein>
<name>A0ABS3C994_9BACT</name>
<organism evidence="3 4">
    <name type="scientific">Algoriphagus oliviformis</name>
    <dbReference type="NCBI Taxonomy" id="2811231"/>
    <lineage>
        <taxon>Bacteria</taxon>
        <taxon>Pseudomonadati</taxon>
        <taxon>Bacteroidota</taxon>
        <taxon>Cytophagia</taxon>
        <taxon>Cytophagales</taxon>
        <taxon>Cyclobacteriaceae</taxon>
        <taxon>Algoriphagus</taxon>
    </lineage>
</organism>